<dbReference type="CDD" id="cd03263">
    <property type="entry name" value="ABC_subfamily_A"/>
    <property type="match status" value="1"/>
</dbReference>
<dbReference type="GO" id="GO:0140359">
    <property type="term" value="F:ABC-type transporter activity"/>
    <property type="evidence" value="ECO:0007669"/>
    <property type="project" value="InterPro"/>
</dbReference>
<protein>
    <recommendedName>
        <fullName evidence="2">ABC transporter domain-containing protein</fullName>
    </recommendedName>
</protein>
<accession>A0AAW0Q968</accession>
<dbReference type="InterPro" id="IPR017871">
    <property type="entry name" value="ABC_transporter-like_CS"/>
</dbReference>
<feature type="compositionally biased region" description="Basic and acidic residues" evidence="1">
    <location>
        <begin position="425"/>
        <end position="434"/>
    </location>
</feature>
<dbReference type="Proteomes" id="UP001460270">
    <property type="component" value="Unassembled WGS sequence"/>
</dbReference>
<reference evidence="4" key="1">
    <citation type="submission" date="2024-04" db="EMBL/GenBank/DDBJ databases">
        <title>Salinicola lusitanus LLJ914,a marine bacterium isolated from the Okinawa Trough.</title>
        <authorList>
            <person name="Li J."/>
        </authorList>
    </citation>
    <scope>NUCLEOTIDE SEQUENCE [LARGE SCALE GENOMIC DNA]</scope>
</reference>
<organism evidence="3 4">
    <name type="scientific">Mugilogobius chulae</name>
    <name type="common">yellowstripe goby</name>
    <dbReference type="NCBI Taxonomy" id="88201"/>
    <lineage>
        <taxon>Eukaryota</taxon>
        <taxon>Metazoa</taxon>
        <taxon>Chordata</taxon>
        <taxon>Craniata</taxon>
        <taxon>Vertebrata</taxon>
        <taxon>Euteleostomi</taxon>
        <taxon>Actinopterygii</taxon>
        <taxon>Neopterygii</taxon>
        <taxon>Teleostei</taxon>
        <taxon>Neoteleostei</taxon>
        <taxon>Acanthomorphata</taxon>
        <taxon>Gobiaria</taxon>
        <taxon>Gobiiformes</taxon>
        <taxon>Gobioidei</taxon>
        <taxon>Gobiidae</taxon>
        <taxon>Gobionellinae</taxon>
        <taxon>Mugilogobius</taxon>
    </lineage>
</organism>
<sequence>MRGDHTQGEAFLRGDTSLGGTEVTGRTRKTSQRPRPVSESKRLLGRDSSQELLRSLTPLLQSGEFLLQLVRRQQLQNLSGVNGSKSHSYVYDETATPFCNSLMESLESNPITKIVWSSVKPLLMGKILYTPDSPQCTGYSRELERLMVMLKSWEELGPQIWTFFHNSVQMNMIRDTLRNPTVTHFMDNTLEDTGFRTKDILNFLYNGPEEERDPGMISLDWRNVFNLTDQVIRNINQYGEILGPGPRADPMEDQRYIWGGFAYLQDMIEHGIVKLHTGNDWPLGVYLQQMPYPCYVDDVGIIYFTLYLPHVLCVAWQDRITLNTKLAASLLSPVAFGFGTEYLSRYEEQGLGLQWTNIQTSPLEKDSFSFLTSVLMMMFDAVLYAVLAWYLDNVFPGQYGISRPFYFPLQPSYWSRPAPSYNEPPHQDVERPEPDTESAGTPEMITREREVLRQQDQSPHLEEAPESNHEGPVFFEADPVGPVMGVQIQDLVKVFDGSSRPAVNHLNINFYEGQITSFLGHNGAGENNHTSHKTKTYSSILTGLFPPTSGTALISGRDIRTDIDLIRNSLGMCPQYNILFNHLTVEEHILFYSLLKGRSQAEAEQEVEDMLLDLGLPHKRDEEAQNLSGGMQRKLSVAMAFVGGSKVVILDEPTSGVDPYSRRSIWDLLLKYRTGRTVILSTHHMDEADLLSDRIAIISQGQLHCCGSPLFLKNCFGLGFYLTLVRRMKDLRRRENECDCSSECSCACSVCTAYKEQSQNLSQHHDRSWKGSWVTRAISSDLGLSRGTPWTVVNSSQGDIETITSLIHHHVPEAKLIETIGQEDSRTFCPTRTSSTEPTPACSESWRRHSQTWASAASGSPTRPWRRSGQTDGVVNFKIPTLTSLKARVPGFFGHDHSLNRCFPMFMSWPGSTRCR</sequence>
<gene>
    <name evidence="3" type="ORF">WMY93_000153</name>
</gene>
<proteinExistence type="predicted"/>
<dbReference type="GO" id="GO:0016020">
    <property type="term" value="C:membrane"/>
    <property type="evidence" value="ECO:0007669"/>
    <property type="project" value="InterPro"/>
</dbReference>
<dbReference type="GO" id="GO:0005524">
    <property type="term" value="F:ATP binding"/>
    <property type="evidence" value="ECO:0007669"/>
    <property type="project" value="InterPro"/>
</dbReference>
<dbReference type="PANTHER" id="PTHR19229">
    <property type="entry name" value="ATP-BINDING CASSETTE TRANSPORTER SUBFAMILY A ABCA"/>
    <property type="match status" value="1"/>
</dbReference>
<feature type="domain" description="ABC transporter" evidence="2">
    <location>
        <begin position="486"/>
        <end position="725"/>
    </location>
</feature>
<dbReference type="InterPro" id="IPR003439">
    <property type="entry name" value="ABC_transporter-like_ATP-bd"/>
</dbReference>
<dbReference type="PROSITE" id="PS00211">
    <property type="entry name" value="ABC_TRANSPORTER_1"/>
    <property type="match status" value="1"/>
</dbReference>
<comment type="caution">
    <text evidence="3">The sequence shown here is derived from an EMBL/GenBank/DDBJ whole genome shotgun (WGS) entry which is preliminary data.</text>
</comment>
<name>A0AAW0Q968_9GOBI</name>
<feature type="region of interest" description="Disordered" evidence="1">
    <location>
        <begin position="1"/>
        <end position="44"/>
    </location>
</feature>
<dbReference type="GO" id="GO:0016887">
    <property type="term" value="F:ATP hydrolysis activity"/>
    <property type="evidence" value="ECO:0007669"/>
    <property type="project" value="InterPro"/>
</dbReference>
<dbReference type="PANTHER" id="PTHR19229:SF250">
    <property type="entry name" value="ABC TRANSPORTER DOMAIN-CONTAINING PROTEIN-RELATED"/>
    <property type="match status" value="1"/>
</dbReference>
<dbReference type="InterPro" id="IPR027417">
    <property type="entry name" value="P-loop_NTPase"/>
</dbReference>
<dbReference type="Gene3D" id="3.40.50.300">
    <property type="entry name" value="P-loop containing nucleotide triphosphate hydrolases"/>
    <property type="match status" value="1"/>
</dbReference>
<evidence type="ECO:0000313" key="3">
    <source>
        <dbReference type="EMBL" id="KAK7944425.1"/>
    </source>
</evidence>
<dbReference type="GO" id="GO:0005548">
    <property type="term" value="F:phospholipid transporter activity"/>
    <property type="evidence" value="ECO:0007669"/>
    <property type="project" value="TreeGrafter"/>
</dbReference>
<dbReference type="SUPFAM" id="SSF52540">
    <property type="entry name" value="P-loop containing nucleoside triphosphate hydrolases"/>
    <property type="match status" value="1"/>
</dbReference>
<keyword evidence="4" id="KW-1185">Reference proteome</keyword>
<dbReference type="GO" id="GO:0140326">
    <property type="term" value="F:ATPase-coupled intramembrane lipid transporter activity"/>
    <property type="evidence" value="ECO:0007669"/>
    <property type="project" value="TreeGrafter"/>
</dbReference>
<evidence type="ECO:0000259" key="2">
    <source>
        <dbReference type="PROSITE" id="PS50893"/>
    </source>
</evidence>
<dbReference type="EMBL" id="JBBPFD010000001">
    <property type="protein sequence ID" value="KAK7944425.1"/>
    <property type="molecule type" value="Genomic_DNA"/>
</dbReference>
<dbReference type="InterPro" id="IPR026082">
    <property type="entry name" value="ABCA"/>
</dbReference>
<feature type="compositionally biased region" description="Basic and acidic residues" evidence="1">
    <location>
        <begin position="445"/>
        <end position="469"/>
    </location>
</feature>
<dbReference type="AlphaFoldDB" id="A0AAW0Q968"/>
<evidence type="ECO:0000256" key="1">
    <source>
        <dbReference type="SAM" id="MobiDB-lite"/>
    </source>
</evidence>
<feature type="region of interest" description="Disordered" evidence="1">
    <location>
        <begin position="418"/>
        <end position="472"/>
    </location>
</feature>
<dbReference type="FunFam" id="3.40.50.300:FF:000264">
    <property type="entry name" value="ATP-binding cassette, sub-family A (ABC1), member 1"/>
    <property type="match status" value="1"/>
</dbReference>
<dbReference type="PROSITE" id="PS50893">
    <property type="entry name" value="ABC_TRANSPORTER_2"/>
    <property type="match status" value="1"/>
</dbReference>
<evidence type="ECO:0000313" key="4">
    <source>
        <dbReference type="Proteomes" id="UP001460270"/>
    </source>
</evidence>
<dbReference type="Pfam" id="PF00005">
    <property type="entry name" value="ABC_tran"/>
    <property type="match status" value="1"/>
</dbReference>